<dbReference type="STRING" id="639004.SAMN04488239_1387"/>
<dbReference type="AlphaFoldDB" id="A0A1G7FNV5"/>
<feature type="domain" description="YknX-like C-terminal permuted SH3-like" evidence="5">
    <location>
        <begin position="332"/>
        <end position="399"/>
    </location>
</feature>
<evidence type="ECO:0000256" key="4">
    <source>
        <dbReference type="SAM" id="Phobius"/>
    </source>
</evidence>
<keyword evidence="4" id="KW-1133">Transmembrane helix</keyword>
<dbReference type="Gene3D" id="1.10.287.470">
    <property type="entry name" value="Helix hairpin bin"/>
    <property type="match status" value="1"/>
</dbReference>
<gene>
    <name evidence="6" type="ORF">SAMN04488239_1387</name>
</gene>
<accession>A0A1G7FNV5</accession>
<dbReference type="OrthoDB" id="9791520at2"/>
<organism evidence="6 7">
    <name type="scientific">Ruegeria marina</name>
    <dbReference type="NCBI Taxonomy" id="639004"/>
    <lineage>
        <taxon>Bacteria</taxon>
        <taxon>Pseudomonadati</taxon>
        <taxon>Pseudomonadota</taxon>
        <taxon>Alphaproteobacteria</taxon>
        <taxon>Rhodobacterales</taxon>
        <taxon>Roseobacteraceae</taxon>
        <taxon>Ruegeria</taxon>
    </lineage>
</organism>
<evidence type="ECO:0000313" key="7">
    <source>
        <dbReference type="Proteomes" id="UP000199628"/>
    </source>
</evidence>
<dbReference type="InterPro" id="IPR050465">
    <property type="entry name" value="UPF0194_transport"/>
</dbReference>
<feature type="coiled-coil region" evidence="3">
    <location>
        <begin position="155"/>
        <end position="189"/>
    </location>
</feature>
<sequence length="403" mass="43872">MKQIGIKSLFAGLCGVALLGFVIWFLWPQPVLVDIGETRIGTLAITVEEEARTRARAIYTVSAPVAGRVVRNALVAGDAVTRNETVVATLRPTMPAFIDERSREELRAALSEAEAGIEYIRHEVGRIETETELARSELARAQALADRNLVSVENLDKARRAAEAREHALAAARAELEVQRNRYAAIEAQLSEPGDFDQNGQGFQELHLTAPVSGEVLRVVQKSESVVAAGTPLIEIADTRDLEIRADLLSTDAVQVEVGATARILDWGGPPLGARVTRLDPAGFEKTSALGIEELRVPVILELTSPDETWSRLKHNFRVTAEITLARIENVLLVPSAALFRSGDGWAVFVFEQGRARLREVEIGPANESSTSVHDGLDAGERVILYPDERITEGTRVAVRADG</sequence>
<dbReference type="PANTHER" id="PTHR32347:SF29">
    <property type="entry name" value="UPF0194 MEMBRANE PROTEIN YBHG"/>
    <property type="match status" value="1"/>
</dbReference>
<protein>
    <submittedName>
        <fullName evidence="6">HlyD family secretion protein</fullName>
    </submittedName>
</protein>
<reference evidence="7" key="1">
    <citation type="submission" date="2016-10" db="EMBL/GenBank/DDBJ databases">
        <authorList>
            <person name="Varghese N."/>
            <person name="Submissions S."/>
        </authorList>
    </citation>
    <scope>NUCLEOTIDE SEQUENCE [LARGE SCALE GENOMIC DNA]</scope>
    <source>
        <strain evidence="7">CGMCC 1.9108</strain>
    </source>
</reference>
<dbReference type="Proteomes" id="UP000199628">
    <property type="component" value="Unassembled WGS sequence"/>
</dbReference>
<dbReference type="Gene3D" id="2.40.420.20">
    <property type="match status" value="1"/>
</dbReference>
<dbReference type="PANTHER" id="PTHR32347">
    <property type="entry name" value="EFFLUX SYSTEM COMPONENT YKNX-RELATED"/>
    <property type="match status" value="1"/>
</dbReference>
<keyword evidence="7" id="KW-1185">Reference proteome</keyword>
<evidence type="ECO:0000313" key="6">
    <source>
        <dbReference type="EMBL" id="SDE77536.1"/>
    </source>
</evidence>
<evidence type="ECO:0000256" key="1">
    <source>
        <dbReference type="ARBA" id="ARBA00004196"/>
    </source>
</evidence>
<proteinExistence type="predicted"/>
<keyword evidence="2 3" id="KW-0175">Coiled coil</keyword>
<dbReference type="EMBL" id="FMZV01000038">
    <property type="protein sequence ID" value="SDE77536.1"/>
    <property type="molecule type" value="Genomic_DNA"/>
</dbReference>
<dbReference type="Pfam" id="PF25989">
    <property type="entry name" value="YknX_C"/>
    <property type="match status" value="1"/>
</dbReference>
<evidence type="ECO:0000256" key="3">
    <source>
        <dbReference type="SAM" id="Coils"/>
    </source>
</evidence>
<keyword evidence="4" id="KW-0812">Transmembrane</keyword>
<dbReference type="GO" id="GO:0030313">
    <property type="term" value="C:cell envelope"/>
    <property type="evidence" value="ECO:0007669"/>
    <property type="project" value="UniProtKB-SubCell"/>
</dbReference>
<dbReference type="Gene3D" id="2.40.30.170">
    <property type="match status" value="1"/>
</dbReference>
<evidence type="ECO:0000256" key="2">
    <source>
        <dbReference type="ARBA" id="ARBA00023054"/>
    </source>
</evidence>
<dbReference type="Gene3D" id="2.40.50.100">
    <property type="match status" value="1"/>
</dbReference>
<keyword evidence="4" id="KW-0472">Membrane</keyword>
<dbReference type="InterPro" id="IPR058637">
    <property type="entry name" value="YknX-like_C"/>
</dbReference>
<evidence type="ECO:0000259" key="5">
    <source>
        <dbReference type="Pfam" id="PF25989"/>
    </source>
</evidence>
<feature type="transmembrane region" description="Helical" evidence="4">
    <location>
        <begin position="9"/>
        <end position="27"/>
    </location>
</feature>
<dbReference type="RefSeq" id="WP_093038171.1">
    <property type="nucleotide sequence ID" value="NZ_FMZV01000038.1"/>
</dbReference>
<comment type="subcellular location">
    <subcellularLocation>
        <location evidence="1">Cell envelope</location>
    </subcellularLocation>
</comment>
<name>A0A1G7FNV5_9RHOB</name>